<protein>
    <submittedName>
        <fullName evidence="2">Uncharacterized protein</fullName>
    </submittedName>
</protein>
<feature type="transmembrane region" description="Helical" evidence="1">
    <location>
        <begin position="230"/>
        <end position="258"/>
    </location>
</feature>
<dbReference type="OrthoDB" id="3630721at2759"/>
<proteinExistence type="predicted"/>
<dbReference type="EMBL" id="JABCIY010000267">
    <property type="protein sequence ID" value="KAF7186130.1"/>
    <property type="molecule type" value="Genomic_DNA"/>
</dbReference>
<organism evidence="2 3">
    <name type="scientific">Pseudocercospora fuligena</name>
    <dbReference type="NCBI Taxonomy" id="685502"/>
    <lineage>
        <taxon>Eukaryota</taxon>
        <taxon>Fungi</taxon>
        <taxon>Dikarya</taxon>
        <taxon>Ascomycota</taxon>
        <taxon>Pezizomycotina</taxon>
        <taxon>Dothideomycetes</taxon>
        <taxon>Dothideomycetidae</taxon>
        <taxon>Mycosphaerellales</taxon>
        <taxon>Mycosphaerellaceae</taxon>
        <taxon>Pseudocercospora</taxon>
    </lineage>
</organism>
<keyword evidence="1" id="KW-0472">Membrane</keyword>
<dbReference type="AlphaFoldDB" id="A0A8H6VCF2"/>
<evidence type="ECO:0000313" key="2">
    <source>
        <dbReference type="EMBL" id="KAF7186130.1"/>
    </source>
</evidence>
<keyword evidence="1" id="KW-0812">Transmembrane</keyword>
<accession>A0A8H6VCF2</accession>
<keyword evidence="1" id="KW-1133">Transmembrane helix</keyword>
<keyword evidence="3" id="KW-1185">Reference proteome</keyword>
<evidence type="ECO:0000313" key="3">
    <source>
        <dbReference type="Proteomes" id="UP000660729"/>
    </source>
</evidence>
<evidence type="ECO:0000256" key="1">
    <source>
        <dbReference type="SAM" id="Phobius"/>
    </source>
</evidence>
<feature type="transmembrane region" description="Helical" evidence="1">
    <location>
        <begin position="716"/>
        <end position="739"/>
    </location>
</feature>
<gene>
    <name evidence="2" type="ORF">HII31_12545</name>
</gene>
<name>A0A8H6VCF2_9PEZI</name>
<comment type="caution">
    <text evidence="2">The sequence shown here is derived from an EMBL/GenBank/DDBJ whole genome shotgun (WGS) entry which is preliminary data.</text>
</comment>
<dbReference type="Proteomes" id="UP000660729">
    <property type="component" value="Unassembled WGS sequence"/>
</dbReference>
<sequence>MEYSQSEEALQLSHLTNTSLTATVSRSTLSSDQIQDASFEDDEGLLTAQSGHSRPRAYRRLQQFNEAPTDNKFHGQKKSVRAIGFAQTLALFWLLPIVALIVLNLRGLVIGASAWCPQGRCYSDNYNTTLERGHFEKTRASLEMSSRNLLGALQLAAKVLEMWFTLITTSLVYMLTSKLAKDGLPVKYILRPSEFTEISGFFDTALWRSAFMNHDRHRIRRSCHKKLPDLTLSVFLLATIILCILCNLMDPAVAVLIIRSQQWYPVEVQGHNTFVYMKGAQPPTKPFSNNFSCNTSFAEVQNYSCATKWAAEFDQSIAYVSESSLFEHHERLSFMIFNESLSDSNELTLWAANRGTLEALSEDVELLRYATRIIGVSNATRTLLEMNHDWLASCSRSLQTSLRRTGPVLGAQISAWAGNSSMQAWTTVIDDARSIRCYPGYPISSDICEDECWTKCITIGPGWNDGNKTAAFSLGRENQSAQVHLAIHASGQTAYLRRDEVSQNADGCLVNGTIDQNVNCDWEAFFKPRTTDDNTFYNSYKFLNTLEITPMVGSPYLSLALDFVGLLTFAEYELNPSLYDNPLLFTTISSAQYEQRNYTITPTKIDPSWFLATWSANPGSIVSDRIPSDKVLNAFDQLAELSDRNHIDREDMWDIGYDDGIQVIIVLSLIQMLSWMNYETTNSSSSKADIDHPFTGLRPQIFTWAYGMKAHPRSEVLAIIVAMSGCVVVLIQCAVAVLYRDKYWSTSQLLAAALRYSYQKEFDGIRDKDVGQVSFKLRSDDSSAVGFKFTKAD</sequence>
<reference evidence="2" key="1">
    <citation type="submission" date="2020-04" db="EMBL/GenBank/DDBJ databases">
        <title>Draft genome resource of the tomato pathogen Pseudocercospora fuligena.</title>
        <authorList>
            <person name="Zaccaron A."/>
        </authorList>
    </citation>
    <scope>NUCLEOTIDE SEQUENCE</scope>
    <source>
        <strain evidence="2">PF001</strain>
    </source>
</reference>
<feature type="transmembrane region" description="Helical" evidence="1">
    <location>
        <begin position="82"/>
        <end position="103"/>
    </location>
</feature>